<evidence type="ECO:0000259" key="1">
    <source>
        <dbReference type="PROSITE" id="PS50878"/>
    </source>
</evidence>
<dbReference type="PROSITE" id="PS50878">
    <property type="entry name" value="RT_POL"/>
    <property type="match status" value="1"/>
</dbReference>
<organism evidence="2 3">
    <name type="scientific">Paspalum notatum var. saurae</name>
    <dbReference type="NCBI Taxonomy" id="547442"/>
    <lineage>
        <taxon>Eukaryota</taxon>
        <taxon>Viridiplantae</taxon>
        <taxon>Streptophyta</taxon>
        <taxon>Embryophyta</taxon>
        <taxon>Tracheophyta</taxon>
        <taxon>Spermatophyta</taxon>
        <taxon>Magnoliopsida</taxon>
        <taxon>Liliopsida</taxon>
        <taxon>Poales</taxon>
        <taxon>Poaceae</taxon>
        <taxon>PACMAD clade</taxon>
        <taxon>Panicoideae</taxon>
        <taxon>Andropogonodae</taxon>
        <taxon>Paspaleae</taxon>
        <taxon>Paspalinae</taxon>
        <taxon>Paspalum</taxon>
    </lineage>
</organism>
<keyword evidence="3" id="KW-1185">Reference proteome</keyword>
<dbReference type="Proteomes" id="UP001341281">
    <property type="component" value="Chromosome 01"/>
</dbReference>
<dbReference type="InterPro" id="IPR043502">
    <property type="entry name" value="DNA/RNA_pol_sf"/>
</dbReference>
<dbReference type="InterPro" id="IPR000477">
    <property type="entry name" value="RT_dom"/>
</dbReference>
<reference evidence="2 3" key="1">
    <citation type="submission" date="2024-02" db="EMBL/GenBank/DDBJ databases">
        <title>High-quality chromosome-scale genome assembly of Pensacola bahiagrass (Paspalum notatum Flugge var. saurae).</title>
        <authorList>
            <person name="Vega J.M."/>
            <person name="Podio M."/>
            <person name="Orjuela J."/>
            <person name="Siena L.A."/>
            <person name="Pessino S.C."/>
            <person name="Combes M.C."/>
            <person name="Mariac C."/>
            <person name="Albertini E."/>
            <person name="Pupilli F."/>
            <person name="Ortiz J.P.A."/>
            <person name="Leblanc O."/>
        </authorList>
    </citation>
    <scope>NUCLEOTIDE SEQUENCE [LARGE SCALE GENOMIC DNA]</scope>
    <source>
        <strain evidence="2">R1</strain>
        <tissue evidence="2">Leaf</tissue>
    </source>
</reference>
<protein>
    <recommendedName>
        <fullName evidence="1">Reverse transcriptase domain-containing protein</fullName>
    </recommendedName>
</protein>
<dbReference type="Pfam" id="PF00078">
    <property type="entry name" value="RVT_1"/>
    <property type="match status" value="1"/>
</dbReference>
<feature type="non-terminal residue" evidence="2">
    <location>
        <position position="159"/>
    </location>
</feature>
<evidence type="ECO:0000313" key="3">
    <source>
        <dbReference type="Proteomes" id="UP001341281"/>
    </source>
</evidence>
<dbReference type="AlphaFoldDB" id="A0AAQ3PHC5"/>
<feature type="domain" description="Reverse transcriptase" evidence="1">
    <location>
        <begin position="56"/>
        <end position="159"/>
    </location>
</feature>
<evidence type="ECO:0000313" key="2">
    <source>
        <dbReference type="EMBL" id="WVZ52345.1"/>
    </source>
</evidence>
<name>A0AAQ3PHC5_PASNO</name>
<dbReference type="PANTHER" id="PTHR19446">
    <property type="entry name" value="REVERSE TRANSCRIPTASES"/>
    <property type="match status" value="1"/>
</dbReference>
<proteinExistence type="predicted"/>
<dbReference type="EMBL" id="CP144745">
    <property type="protein sequence ID" value="WVZ52345.1"/>
    <property type="molecule type" value="Genomic_DNA"/>
</dbReference>
<sequence>GDLSSLDAEFTEEEVWATITDLPMDKSPGPDGFTGRFYRSCWSVMKGDIMLALAAIQEGHVSRFRMLNTAFITLLLKKVDAIQVKDYRPISMIHSVAKLETKIMANRLAPLLPTLVPTNQSAFQMVKSLHAKKEAHILLKLDISKAFDSVSWSFLLEVL</sequence>
<gene>
    <name evidence="2" type="ORF">U9M48_003417</name>
</gene>
<accession>A0AAQ3PHC5</accession>
<dbReference type="SUPFAM" id="SSF56672">
    <property type="entry name" value="DNA/RNA polymerases"/>
    <property type="match status" value="1"/>
</dbReference>